<organism evidence="1 2">
    <name type="scientific">Cedratvirus A11</name>
    <dbReference type="NCBI Taxonomy" id="1903266"/>
    <lineage>
        <taxon>Viruses</taxon>
        <taxon>Pithoviruses</taxon>
        <taxon>Orthocedratvirinae</taxon>
        <taxon>Alphacedratvirus</taxon>
        <taxon>Alphacedratvirus aljazairmassiliense</taxon>
    </lineage>
</organism>
<protein>
    <submittedName>
        <fullName evidence="1">Pseudo ankyrin repeat-like</fullName>
    </submittedName>
</protein>
<reference evidence="1 2" key="1">
    <citation type="submission" date="2016-11" db="EMBL/GenBank/DDBJ databases">
        <authorList>
            <consortium name="Urmite Genomes"/>
        </authorList>
    </citation>
    <scope>NUCLEOTIDE SEQUENCE [LARGE SCALE GENOMIC DNA]</scope>
    <source>
        <strain evidence="1 2">A11</strain>
    </source>
</reference>
<evidence type="ECO:0000313" key="2">
    <source>
        <dbReference type="Proteomes" id="UP000201465"/>
    </source>
</evidence>
<dbReference type="SUPFAM" id="SSF140860">
    <property type="entry name" value="Pseudo ankyrin repeat-like"/>
    <property type="match status" value="1"/>
</dbReference>
<evidence type="ECO:0000313" key="1">
    <source>
        <dbReference type="EMBL" id="SHO33639.1"/>
    </source>
</evidence>
<keyword evidence="2" id="KW-1185">Reference proteome</keyword>
<name>A0A1M7XVC9_9VIRU</name>
<sequence length="285" mass="33365">MSFFELLPNETLEYIFSYIPLSYFPLRQTCKLFRDNIPIVTSEEFRDQVYEAGDRALAEHYNLPCSPDNFQTILRKGHEELFKRQEDKIYFGYGHFTQACVQGKNEYIINYLLNKGYTTRSALFYEACAQNHLELAKRMYGDETMLYACTQKAVDGDALDVLDWIVAKDEIYYTVALYRATYHHKPKVLRWLSRERLKEIPARDMFLSACSAPNMDMFNFLLEIDYIPEQEPEVSTFLAKSVHTQMMRTLVLERGWTLTEEMFSAALEQEMLSCLLELGCPHASM</sequence>
<dbReference type="RefSeq" id="YP_009329511.1">
    <property type="nucleotide sequence ID" value="NC_032108.1"/>
</dbReference>
<accession>A0A1M7XVC9</accession>
<dbReference type="KEGG" id="vg:30523564"/>
<proteinExistence type="predicted"/>
<gene>
    <name evidence="1" type="ORF">BQ3484_571</name>
</gene>
<dbReference type="GeneID" id="30523564"/>
<dbReference type="EMBL" id="LT671577">
    <property type="protein sequence ID" value="SHO33639.1"/>
    <property type="molecule type" value="Genomic_DNA"/>
</dbReference>
<dbReference type="Proteomes" id="UP000201465">
    <property type="component" value="Segment"/>
</dbReference>